<dbReference type="CDD" id="cd01300">
    <property type="entry name" value="YtcJ_like"/>
    <property type="match status" value="1"/>
</dbReference>
<dbReference type="InterPro" id="IPR032466">
    <property type="entry name" value="Metal_Hydrolase"/>
</dbReference>
<dbReference type="AlphaFoldDB" id="A0A9D0YVL3"/>
<gene>
    <name evidence="2" type="ORF">IAA66_04735</name>
</gene>
<name>A0A9D0YVL3_9FIRM</name>
<proteinExistence type="predicted"/>
<dbReference type="Proteomes" id="UP000886819">
    <property type="component" value="Unassembled WGS sequence"/>
</dbReference>
<evidence type="ECO:0000259" key="1">
    <source>
        <dbReference type="Pfam" id="PF07969"/>
    </source>
</evidence>
<evidence type="ECO:0000313" key="2">
    <source>
        <dbReference type="EMBL" id="HIQ62879.1"/>
    </source>
</evidence>
<dbReference type="Gene3D" id="3.10.310.70">
    <property type="match status" value="1"/>
</dbReference>
<protein>
    <submittedName>
        <fullName evidence="2">Amidohydrolase</fullName>
    </submittedName>
</protein>
<dbReference type="PANTHER" id="PTHR22642">
    <property type="entry name" value="IMIDAZOLONEPROPIONASE"/>
    <property type="match status" value="1"/>
</dbReference>
<dbReference type="InterPro" id="IPR033932">
    <property type="entry name" value="YtcJ-like"/>
</dbReference>
<dbReference type="Gene3D" id="2.30.40.10">
    <property type="entry name" value="Urease, subunit C, domain 1"/>
    <property type="match status" value="1"/>
</dbReference>
<dbReference type="InterPro" id="IPR013108">
    <property type="entry name" value="Amidohydro_3"/>
</dbReference>
<reference evidence="2" key="2">
    <citation type="journal article" date="2021" name="PeerJ">
        <title>Extensive microbial diversity within the chicken gut microbiome revealed by metagenomics and culture.</title>
        <authorList>
            <person name="Gilroy R."/>
            <person name="Ravi A."/>
            <person name="Getino M."/>
            <person name="Pursley I."/>
            <person name="Horton D.L."/>
            <person name="Alikhan N.F."/>
            <person name="Baker D."/>
            <person name="Gharbi K."/>
            <person name="Hall N."/>
            <person name="Watson M."/>
            <person name="Adriaenssens E.M."/>
            <person name="Foster-Nyarko E."/>
            <person name="Jarju S."/>
            <person name="Secka A."/>
            <person name="Antonio M."/>
            <person name="Oren A."/>
            <person name="Chaudhuri R.R."/>
            <person name="La Ragione R."/>
            <person name="Hildebrand F."/>
            <person name="Pallen M.J."/>
        </authorList>
    </citation>
    <scope>NUCLEOTIDE SEQUENCE</scope>
    <source>
        <strain evidence="2">ChiHile30-977</strain>
    </source>
</reference>
<dbReference type="SUPFAM" id="SSF51338">
    <property type="entry name" value="Composite domain of metallo-dependent hydrolases"/>
    <property type="match status" value="1"/>
</dbReference>
<dbReference type="EMBL" id="DVFI01000072">
    <property type="protein sequence ID" value="HIQ62879.1"/>
    <property type="molecule type" value="Genomic_DNA"/>
</dbReference>
<comment type="caution">
    <text evidence="2">The sequence shown here is derived from an EMBL/GenBank/DDBJ whole genome shotgun (WGS) entry which is preliminary data.</text>
</comment>
<feature type="domain" description="Amidohydrolase 3" evidence="1">
    <location>
        <begin position="52"/>
        <end position="505"/>
    </location>
</feature>
<organism evidence="2 3">
    <name type="scientific">Candidatus Avichristensenella intestinipullorum</name>
    <dbReference type="NCBI Taxonomy" id="2840693"/>
    <lineage>
        <taxon>Bacteria</taxon>
        <taxon>Bacillati</taxon>
        <taxon>Bacillota</taxon>
        <taxon>Clostridia</taxon>
        <taxon>Candidatus Avichristensenella</taxon>
    </lineage>
</organism>
<dbReference type="Gene3D" id="3.20.20.140">
    <property type="entry name" value="Metal-dependent hydrolases"/>
    <property type="match status" value="1"/>
</dbReference>
<dbReference type="SUPFAM" id="SSF51556">
    <property type="entry name" value="Metallo-dependent hydrolases"/>
    <property type="match status" value="1"/>
</dbReference>
<dbReference type="InterPro" id="IPR011059">
    <property type="entry name" value="Metal-dep_hydrolase_composite"/>
</dbReference>
<dbReference type="Pfam" id="PF07969">
    <property type="entry name" value="Amidohydro_3"/>
    <property type="match status" value="1"/>
</dbReference>
<reference evidence="2" key="1">
    <citation type="submission" date="2020-10" db="EMBL/GenBank/DDBJ databases">
        <authorList>
            <person name="Gilroy R."/>
        </authorList>
    </citation>
    <scope>NUCLEOTIDE SEQUENCE</scope>
    <source>
        <strain evidence="2">ChiHile30-977</strain>
    </source>
</reference>
<dbReference type="GO" id="GO:0016810">
    <property type="term" value="F:hydrolase activity, acting on carbon-nitrogen (but not peptide) bonds"/>
    <property type="evidence" value="ECO:0007669"/>
    <property type="project" value="InterPro"/>
</dbReference>
<dbReference type="PANTHER" id="PTHR22642:SF2">
    <property type="entry name" value="PROTEIN LONG AFTER FAR-RED 3"/>
    <property type="match status" value="1"/>
</dbReference>
<sequence>MQKLLLAHADIHTMNPAQPRAQAAVIEGDRFAFVGTQEGALAYLAAAKYERIDAEGCTVVPGFVDSHLHLLGYALSKRRLCLSDARCLDDALRALREAPGMGWLRASGFNHEHWPERRLPTLAELDAACPHRPLVAVRACGHIGVVNSAALRLLGPDAPQDGVLREEQLGLVNAHIPAPDLDTALAALREAEPELFAQGITSVHSDDLGGLAPESAGDFFRALAGGHLRLRYAAQARLGGLDSLRAFFANGYHRLRGERFHVNAIKLMGDGSLGARTAWLSRPYADAPDQRGIECTDAATMRAMVAEAARNGLPCAVHAIGDAAAETVLDAFALEGRGLRQAIVHAQIMLPEQVVRCGQMGLVILAQPIFLKADAPIVRARVGSLADSSYRWKQMLGGGAHVAFGTDCPVEPFDPMAGLYCAMSRRSTPQSEAYLPEEGFTLDEAVYAYTAAGAYAEGEEARKGRIQSGMAADFVVLSRRLCDEAPEALLETTVAKTYLAGQCVHGA</sequence>
<evidence type="ECO:0000313" key="3">
    <source>
        <dbReference type="Proteomes" id="UP000886819"/>
    </source>
</evidence>
<accession>A0A9D0YVL3</accession>